<protein>
    <submittedName>
        <fullName evidence="2">Uncharacterized protein</fullName>
    </submittedName>
</protein>
<proteinExistence type="predicted"/>
<organism evidence="2">
    <name type="scientific">Cacopsylla melanoneura</name>
    <dbReference type="NCBI Taxonomy" id="428564"/>
    <lineage>
        <taxon>Eukaryota</taxon>
        <taxon>Metazoa</taxon>
        <taxon>Ecdysozoa</taxon>
        <taxon>Arthropoda</taxon>
        <taxon>Hexapoda</taxon>
        <taxon>Insecta</taxon>
        <taxon>Pterygota</taxon>
        <taxon>Neoptera</taxon>
        <taxon>Paraneoptera</taxon>
        <taxon>Hemiptera</taxon>
        <taxon>Sternorrhyncha</taxon>
        <taxon>Psylloidea</taxon>
        <taxon>Psyllidae</taxon>
        <taxon>Psyllinae</taxon>
        <taxon>Cacopsylla</taxon>
    </lineage>
</organism>
<keyword evidence="1" id="KW-0472">Membrane</keyword>
<keyword evidence="1" id="KW-1133">Transmembrane helix</keyword>
<dbReference type="AlphaFoldDB" id="A0A8D9BQH3"/>
<name>A0A8D9BQH3_9HEMI</name>
<evidence type="ECO:0000313" key="2">
    <source>
        <dbReference type="EMBL" id="CAG6789695.1"/>
    </source>
</evidence>
<accession>A0A8D9BQH3</accession>
<evidence type="ECO:0000256" key="1">
    <source>
        <dbReference type="SAM" id="Phobius"/>
    </source>
</evidence>
<feature type="transmembrane region" description="Helical" evidence="1">
    <location>
        <begin position="45"/>
        <end position="66"/>
    </location>
</feature>
<dbReference type="EMBL" id="HBUF01666264">
    <property type="protein sequence ID" value="CAG6789695.1"/>
    <property type="molecule type" value="Transcribed_RNA"/>
</dbReference>
<sequence length="131" mass="14767">MLAKGIRTTYLNILGFLIGNSDFFLKHESKRSHPFLHFIGTVPTIIGAFLIVLRISPILTTIIAFSSPVTSFKRSRIFSIHSFISLHHCPIVSTLQHLKMYSSLICLYSNRYFFVVDISAVVPAVSLKNPK</sequence>
<keyword evidence="1" id="KW-0812">Transmembrane</keyword>
<reference evidence="2" key="1">
    <citation type="submission" date="2021-05" db="EMBL/GenBank/DDBJ databases">
        <authorList>
            <person name="Alioto T."/>
            <person name="Alioto T."/>
            <person name="Gomez Garrido J."/>
        </authorList>
    </citation>
    <scope>NUCLEOTIDE SEQUENCE</scope>
</reference>